<dbReference type="RefSeq" id="WP_075725006.1">
    <property type="nucleotide sequence ID" value="NZ_LTDM01000008.1"/>
</dbReference>
<accession>A0A1U7M7T8</accession>
<evidence type="ECO:0000313" key="6">
    <source>
        <dbReference type="Proteomes" id="UP000186112"/>
    </source>
</evidence>
<evidence type="ECO:0000259" key="4">
    <source>
        <dbReference type="PROSITE" id="PS51084"/>
    </source>
</evidence>
<dbReference type="OrthoDB" id="9784774at2"/>
<dbReference type="CDD" id="cd01276">
    <property type="entry name" value="PKCI_related"/>
    <property type="match status" value="1"/>
</dbReference>
<dbReference type="GO" id="GO:0016787">
    <property type="term" value="F:hydrolase activity"/>
    <property type="evidence" value="ECO:0007669"/>
    <property type="project" value="UniProtKB-KW"/>
</dbReference>
<dbReference type="InterPro" id="IPR019808">
    <property type="entry name" value="Histidine_triad_CS"/>
</dbReference>
<dbReference type="Proteomes" id="UP000186112">
    <property type="component" value="Unassembled WGS sequence"/>
</dbReference>
<evidence type="ECO:0000256" key="3">
    <source>
        <dbReference type="PROSITE-ProRule" id="PRU00464"/>
    </source>
</evidence>
<evidence type="ECO:0000313" key="5">
    <source>
        <dbReference type="EMBL" id="OLS03382.1"/>
    </source>
</evidence>
<dbReference type="PROSITE" id="PS00892">
    <property type="entry name" value="HIT_1"/>
    <property type="match status" value="1"/>
</dbReference>
<dbReference type="InterPro" id="IPR036265">
    <property type="entry name" value="HIT-like_sf"/>
</dbReference>
<dbReference type="PRINTS" id="PR00332">
    <property type="entry name" value="HISTRIAD"/>
</dbReference>
<dbReference type="AlphaFoldDB" id="A0A1U7M7T8"/>
<dbReference type="EMBL" id="LTDM01000008">
    <property type="protein sequence ID" value="OLS03382.1"/>
    <property type="molecule type" value="Genomic_DNA"/>
</dbReference>
<feature type="short sequence motif" description="Histidine triad motif" evidence="2 3">
    <location>
        <begin position="97"/>
        <end position="101"/>
    </location>
</feature>
<dbReference type="Gene3D" id="3.30.428.10">
    <property type="entry name" value="HIT-like"/>
    <property type="match status" value="1"/>
</dbReference>
<dbReference type="EC" id="3.-.-.-" evidence="5"/>
<keyword evidence="6" id="KW-1185">Reference proteome</keyword>
<sequence>MDDCLFCKIANGEIASEFLYEDDEFVAFSDINPIAPIHILIIPKTHIASADDIDEKNSYLIGKIFTIASQLAKDMGLKKGYRIVNNCKEDGGQSVDHIHFHLLGGRQMLWPPG</sequence>
<organism evidence="5 6">
    <name type="scientific">Tissierella creatinophila DSM 6911</name>
    <dbReference type="NCBI Taxonomy" id="1123403"/>
    <lineage>
        <taxon>Bacteria</taxon>
        <taxon>Bacillati</taxon>
        <taxon>Bacillota</taxon>
        <taxon>Tissierellia</taxon>
        <taxon>Tissierellales</taxon>
        <taxon>Tissierellaceae</taxon>
        <taxon>Tissierella</taxon>
    </lineage>
</organism>
<feature type="active site" description="Tele-AMP-histidine intermediate" evidence="1">
    <location>
        <position position="99"/>
    </location>
</feature>
<evidence type="ECO:0000256" key="2">
    <source>
        <dbReference type="PIRSR" id="PIRSR601310-3"/>
    </source>
</evidence>
<gene>
    <name evidence="5" type="ORF">TICRE_06120</name>
</gene>
<feature type="domain" description="HIT" evidence="4">
    <location>
        <begin position="5"/>
        <end position="113"/>
    </location>
</feature>
<comment type="caution">
    <text evidence="5">The sequence shown here is derived from an EMBL/GenBank/DDBJ whole genome shotgun (WGS) entry which is preliminary data.</text>
</comment>
<reference evidence="5 6" key="1">
    <citation type="submission" date="2016-02" db="EMBL/GenBank/DDBJ databases">
        <title>Genome sequence of Tissierella creatinophila DSM 6911.</title>
        <authorList>
            <person name="Poehlein A."/>
            <person name="Daniel R."/>
        </authorList>
    </citation>
    <scope>NUCLEOTIDE SEQUENCE [LARGE SCALE GENOMIC DNA]</scope>
    <source>
        <strain evidence="5 6">DSM 6911</strain>
    </source>
</reference>
<dbReference type="InterPro" id="IPR001310">
    <property type="entry name" value="Histidine_triad_HIT"/>
</dbReference>
<proteinExistence type="predicted"/>
<dbReference type="SUPFAM" id="SSF54197">
    <property type="entry name" value="HIT-like"/>
    <property type="match status" value="1"/>
</dbReference>
<dbReference type="Pfam" id="PF01230">
    <property type="entry name" value="HIT"/>
    <property type="match status" value="1"/>
</dbReference>
<dbReference type="PANTHER" id="PTHR23089">
    <property type="entry name" value="HISTIDINE TRIAD HIT PROTEIN"/>
    <property type="match status" value="1"/>
</dbReference>
<name>A0A1U7M7T8_TISCR</name>
<evidence type="ECO:0000256" key="1">
    <source>
        <dbReference type="PIRSR" id="PIRSR601310-1"/>
    </source>
</evidence>
<dbReference type="PROSITE" id="PS51084">
    <property type="entry name" value="HIT_2"/>
    <property type="match status" value="1"/>
</dbReference>
<dbReference type="InterPro" id="IPR011146">
    <property type="entry name" value="HIT-like"/>
</dbReference>
<keyword evidence="5" id="KW-0378">Hydrolase</keyword>
<protein>
    <submittedName>
        <fullName evidence="5">HIT-like protein</fullName>
        <ecNumber evidence="5">3.-.-.-</ecNumber>
    </submittedName>
</protein>